<dbReference type="EMBL" id="RXPE01000022">
    <property type="protein sequence ID" value="RTR25748.1"/>
    <property type="molecule type" value="Genomic_DNA"/>
</dbReference>
<dbReference type="OrthoDB" id="370168at2"/>
<sequence>MPEHPPEFCPVYRAIGILQEKWVLHIIRVLLQSEMGFNELARAAGGCNSATLTQRLEQLESLGIVSKRLEEGPTRLGRSVYSLTPAGRELQTVIDAIGDWATRQLPAAEPAH</sequence>
<evidence type="ECO:0000256" key="1">
    <source>
        <dbReference type="ARBA" id="ARBA00023015"/>
    </source>
</evidence>
<proteinExistence type="predicted"/>
<comment type="caution">
    <text evidence="5">The sequence shown here is derived from an EMBL/GenBank/DDBJ whole genome shotgun (WGS) entry which is preliminary data.</text>
</comment>
<protein>
    <submittedName>
        <fullName evidence="5">Transcriptional regulator</fullName>
    </submittedName>
</protein>
<evidence type="ECO:0000313" key="5">
    <source>
        <dbReference type="EMBL" id="RTR25748.1"/>
    </source>
</evidence>
<dbReference type="InterPro" id="IPR002577">
    <property type="entry name" value="HTH_HxlR"/>
</dbReference>
<dbReference type="SUPFAM" id="SSF46785">
    <property type="entry name" value="Winged helix' DNA-binding domain"/>
    <property type="match status" value="1"/>
</dbReference>
<dbReference type="Pfam" id="PF01638">
    <property type="entry name" value="HxlR"/>
    <property type="match status" value="1"/>
</dbReference>
<dbReference type="CDD" id="cd00090">
    <property type="entry name" value="HTH_ARSR"/>
    <property type="match status" value="1"/>
</dbReference>
<evidence type="ECO:0000256" key="3">
    <source>
        <dbReference type="ARBA" id="ARBA00023163"/>
    </source>
</evidence>
<keyword evidence="3" id="KW-0804">Transcription</keyword>
<dbReference type="InterPro" id="IPR011991">
    <property type="entry name" value="ArsR-like_HTH"/>
</dbReference>
<reference evidence="5 6" key="1">
    <citation type="submission" date="2018-12" db="EMBL/GenBank/DDBJ databases">
        <title>Deinococcus radiophilus ATCC 27603 genome sequencing and assembly.</title>
        <authorList>
            <person name="Maclea K.S."/>
            <person name="Maynard C.R."/>
        </authorList>
    </citation>
    <scope>NUCLEOTIDE SEQUENCE [LARGE SCALE GENOMIC DNA]</scope>
    <source>
        <strain evidence="5 6">ATCC 27603</strain>
    </source>
</reference>
<keyword evidence="6" id="KW-1185">Reference proteome</keyword>
<dbReference type="Proteomes" id="UP000277766">
    <property type="component" value="Unassembled WGS sequence"/>
</dbReference>
<dbReference type="GO" id="GO:0003677">
    <property type="term" value="F:DNA binding"/>
    <property type="evidence" value="ECO:0007669"/>
    <property type="project" value="UniProtKB-KW"/>
</dbReference>
<keyword evidence="1" id="KW-0805">Transcription regulation</keyword>
<evidence type="ECO:0000313" key="6">
    <source>
        <dbReference type="Proteomes" id="UP000277766"/>
    </source>
</evidence>
<organism evidence="5 6">
    <name type="scientific">Deinococcus radiophilus</name>
    <dbReference type="NCBI Taxonomy" id="32062"/>
    <lineage>
        <taxon>Bacteria</taxon>
        <taxon>Thermotogati</taxon>
        <taxon>Deinococcota</taxon>
        <taxon>Deinococci</taxon>
        <taxon>Deinococcales</taxon>
        <taxon>Deinococcaceae</taxon>
        <taxon>Deinococcus</taxon>
    </lineage>
</organism>
<gene>
    <name evidence="5" type="ORF">EJ104_09780</name>
</gene>
<evidence type="ECO:0000256" key="2">
    <source>
        <dbReference type="ARBA" id="ARBA00023125"/>
    </source>
</evidence>
<keyword evidence="2" id="KW-0238">DNA-binding</keyword>
<dbReference type="PANTHER" id="PTHR33204:SF37">
    <property type="entry name" value="HTH-TYPE TRANSCRIPTIONAL REGULATOR YODB"/>
    <property type="match status" value="1"/>
</dbReference>
<dbReference type="Gene3D" id="1.10.10.10">
    <property type="entry name" value="Winged helix-like DNA-binding domain superfamily/Winged helix DNA-binding domain"/>
    <property type="match status" value="1"/>
</dbReference>
<dbReference type="InterPro" id="IPR036390">
    <property type="entry name" value="WH_DNA-bd_sf"/>
</dbReference>
<name>A0A431VR81_9DEIO</name>
<accession>A0A431VR81</accession>
<feature type="domain" description="HTH hxlR-type" evidence="4">
    <location>
        <begin position="9"/>
        <end position="109"/>
    </location>
</feature>
<dbReference type="InterPro" id="IPR036388">
    <property type="entry name" value="WH-like_DNA-bd_sf"/>
</dbReference>
<dbReference type="PROSITE" id="PS51118">
    <property type="entry name" value="HTH_HXLR"/>
    <property type="match status" value="1"/>
</dbReference>
<evidence type="ECO:0000259" key="4">
    <source>
        <dbReference type="PROSITE" id="PS51118"/>
    </source>
</evidence>
<dbReference type="PANTHER" id="PTHR33204">
    <property type="entry name" value="TRANSCRIPTIONAL REGULATOR, MARR FAMILY"/>
    <property type="match status" value="1"/>
</dbReference>
<dbReference type="AlphaFoldDB" id="A0A431VR81"/>